<dbReference type="AlphaFoldDB" id="A0A1X2F886"/>
<dbReference type="OrthoDB" id="4467712at2"/>
<evidence type="ECO:0000313" key="2">
    <source>
        <dbReference type="Proteomes" id="UP000193964"/>
    </source>
</evidence>
<proteinExistence type="predicted"/>
<comment type="caution">
    <text evidence="1">The sequence shown here is derived from an EMBL/GenBank/DDBJ whole genome shotgun (WGS) entry which is preliminary data.</text>
</comment>
<evidence type="ECO:0000313" key="1">
    <source>
        <dbReference type="EMBL" id="ORX14614.1"/>
    </source>
</evidence>
<reference evidence="1 2" key="1">
    <citation type="submission" date="2016-01" db="EMBL/GenBank/DDBJ databases">
        <title>The new phylogeny of the genus Mycobacterium.</title>
        <authorList>
            <person name="Tarcisio F."/>
            <person name="Conor M."/>
            <person name="Antonella G."/>
            <person name="Elisabetta G."/>
            <person name="Giulia F.S."/>
            <person name="Sara T."/>
            <person name="Anna F."/>
            <person name="Clotilde B."/>
            <person name="Roberto B."/>
            <person name="Veronica D.S."/>
            <person name="Fabio R."/>
            <person name="Monica P."/>
            <person name="Olivier J."/>
            <person name="Enrico T."/>
            <person name="Nicola S."/>
        </authorList>
    </citation>
    <scope>NUCLEOTIDE SEQUENCE [LARGE SCALE GENOMIC DNA]</scope>
    <source>
        <strain evidence="1 2">ATCC 700010</strain>
    </source>
</reference>
<dbReference type="Proteomes" id="UP000193964">
    <property type="component" value="Unassembled WGS sequence"/>
</dbReference>
<name>A0A1X2F886_9MYCO</name>
<sequence>MHDNADADSPAAAIDEWWPLLHEEIRRWMVNNFWSPVSEYSVDEITRLGGPERTHPFWDQRDGEFYLPAEAVRWIIGCPDFDRLKLPKEPDPRAAYFRRGWPHRRRGYA</sequence>
<accession>A0A1X2F886</accession>
<dbReference type="RefSeq" id="WP_085145058.1">
    <property type="nucleotide sequence ID" value="NZ_JACKUA010000026.1"/>
</dbReference>
<gene>
    <name evidence="1" type="ORF">AWC31_25875</name>
</gene>
<protein>
    <submittedName>
        <fullName evidence="1">Uncharacterized protein</fullName>
    </submittedName>
</protein>
<organism evidence="1 2">
    <name type="scientific">Mycolicibacterium wolinskyi</name>
    <dbReference type="NCBI Taxonomy" id="59750"/>
    <lineage>
        <taxon>Bacteria</taxon>
        <taxon>Bacillati</taxon>
        <taxon>Actinomycetota</taxon>
        <taxon>Actinomycetes</taxon>
        <taxon>Mycobacteriales</taxon>
        <taxon>Mycobacteriaceae</taxon>
        <taxon>Mycolicibacterium</taxon>
    </lineage>
</organism>
<dbReference type="EMBL" id="LQQA01000015">
    <property type="protein sequence ID" value="ORX14614.1"/>
    <property type="molecule type" value="Genomic_DNA"/>
</dbReference>